<dbReference type="RefSeq" id="WP_059362223.1">
    <property type="nucleotide sequence ID" value="NZ_BBXI01000009.1"/>
</dbReference>
<dbReference type="FunFam" id="3.10.290.10:FF:000003">
    <property type="entry name" value="Pseudouridine synthase"/>
    <property type="match status" value="1"/>
</dbReference>
<dbReference type="InterPro" id="IPR018496">
    <property type="entry name" value="PsdUridine_synth_RsuA/RluB_CS"/>
</dbReference>
<evidence type="ECO:0000313" key="7">
    <source>
        <dbReference type="EMBL" id="GCL66713.1"/>
    </source>
</evidence>
<dbReference type="PROSITE" id="PS50889">
    <property type="entry name" value="S4"/>
    <property type="match status" value="1"/>
</dbReference>
<dbReference type="Pfam" id="PF00849">
    <property type="entry name" value="PseudoU_synth_2"/>
    <property type="match status" value="1"/>
</dbReference>
<sequence length="241" mass="26926">MERLQKFIASCGVASRRKAEELITEGKVLVNGRKVTELGVKVNPLKDKVKVNGQLLAVEKPVYYLLNKPKGVITSVTDPQGRETVLDYIKNEKKRIYPVGRLDLNTEGLLLLTNDGELAQNLTHPSKGVEKTYEVRVKGRVKEDDLQVIANGVPLEDGITSPATIVDLGFDDHNGVHEVEITIHEGRNRQVRRMFEHFGYRIHNLKRIAYGGLSLSGVKRGGVRQLTQREVNALKSLGDKK</sequence>
<protein>
    <recommendedName>
        <fullName evidence="5">Pseudouridine synthase</fullName>
        <ecNumber evidence="5">5.4.99.-</ecNumber>
    </recommendedName>
</protein>
<keyword evidence="3 5" id="KW-0413">Isomerase</keyword>
<dbReference type="CDD" id="cd00165">
    <property type="entry name" value="S4"/>
    <property type="match status" value="1"/>
</dbReference>
<dbReference type="SUPFAM" id="SSF55174">
    <property type="entry name" value="Alpha-L RNA-binding motif"/>
    <property type="match status" value="1"/>
</dbReference>
<evidence type="ECO:0000256" key="4">
    <source>
        <dbReference type="PROSITE-ProRule" id="PRU00182"/>
    </source>
</evidence>
<dbReference type="GO" id="GO:0005829">
    <property type="term" value="C:cytosol"/>
    <property type="evidence" value="ECO:0007669"/>
    <property type="project" value="UniProtKB-ARBA"/>
</dbReference>
<dbReference type="FunFam" id="3.30.70.1560:FF:000001">
    <property type="entry name" value="Pseudouridine synthase"/>
    <property type="match status" value="1"/>
</dbReference>
<dbReference type="NCBIfam" id="TIGR00093">
    <property type="entry name" value="pseudouridine synthase"/>
    <property type="match status" value="1"/>
</dbReference>
<dbReference type="AlphaFoldDB" id="A0A480AZC0"/>
<evidence type="ECO:0000256" key="3">
    <source>
        <dbReference type="ARBA" id="ARBA00023235"/>
    </source>
</evidence>
<evidence type="ECO:0000313" key="8">
    <source>
        <dbReference type="Proteomes" id="UP000300381"/>
    </source>
</evidence>
<dbReference type="CDD" id="cd02870">
    <property type="entry name" value="PseudoU_synth_RsuA_like"/>
    <property type="match status" value="1"/>
</dbReference>
<dbReference type="InterPro" id="IPR020094">
    <property type="entry name" value="TruA/RsuA/RluB/E/F_N"/>
</dbReference>
<gene>
    <name evidence="7" type="primary">rluB</name>
    <name evidence="7" type="ORF">PAGU1578_03340</name>
</gene>
<dbReference type="Proteomes" id="UP000300381">
    <property type="component" value="Unassembled WGS sequence"/>
</dbReference>
<evidence type="ECO:0000256" key="2">
    <source>
        <dbReference type="ARBA" id="ARBA00022884"/>
    </source>
</evidence>
<dbReference type="Gene3D" id="3.30.70.1560">
    <property type="entry name" value="Alpha-L RNA-binding motif"/>
    <property type="match status" value="1"/>
</dbReference>
<comment type="similarity">
    <text evidence="1 5">Belongs to the pseudouridine synthase RsuA family.</text>
</comment>
<feature type="domain" description="RNA-binding S4" evidence="6">
    <location>
        <begin position="2"/>
        <end position="60"/>
    </location>
</feature>
<comment type="caution">
    <text evidence="7">The sequence shown here is derived from an EMBL/GenBank/DDBJ whole genome shotgun (WGS) entry which is preliminary data.</text>
</comment>
<dbReference type="PANTHER" id="PTHR47683:SF2">
    <property type="entry name" value="RNA-BINDING S4 DOMAIN-CONTAINING PROTEIN"/>
    <property type="match status" value="1"/>
</dbReference>
<organism evidence="7 8">
    <name type="scientific">Veillonella tobetsuensis</name>
    <dbReference type="NCBI Taxonomy" id="1110546"/>
    <lineage>
        <taxon>Bacteria</taxon>
        <taxon>Bacillati</taxon>
        <taxon>Bacillota</taxon>
        <taxon>Negativicutes</taxon>
        <taxon>Veillonellales</taxon>
        <taxon>Veillonellaceae</taxon>
        <taxon>Veillonella</taxon>
    </lineage>
</organism>
<dbReference type="OrthoDB" id="9807213at2"/>
<dbReference type="PROSITE" id="PS01149">
    <property type="entry name" value="PSI_RSU"/>
    <property type="match status" value="1"/>
</dbReference>
<dbReference type="InterPro" id="IPR006145">
    <property type="entry name" value="PsdUridine_synth_RsuA/RluA"/>
</dbReference>
<evidence type="ECO:0000256" key="5">
    <source>
        <dbReference type="RuleBase" id="RU003887"/>
    </source>
</evidence>
<dbReference type="GO" id="GO:0003723">
    <property type="term" value="F:RNA binding"/>
    <property type="evidence" value="ECO:0007669"/>
    <property type="project" value="UniProtKB-KW"/>
</dbReference>
<dbReference type="InterPro" id="IPR050343">
    <property type="entry name" value="RsuA_PseudoU_synthase"/>
</dbReference>
<proteinExistence type="inferred from homology"/>
<dbReference type="EMBL" id="BJCQ01000008">
    <property type="protein sequence ID" value="GCL66713.1"/>
    <property type="molecule type" value="Genomic_DNA"/>
</dbReference>
<dbReference type="Pfam" id="PF01479">
    <property type="entry name" value="S4"/>
    <property type="match status" value="1"/>
</dbReference>
<dbReference type="EC" id="5.4.99.-" evidence="5"/>
<dbReference type="GO" id="GO:0000455">
    <property type="term" value="P:enzyme-directed rRNA pseudouridine synthesis"/>
    <property type="evidence" value="ECO:0007669"/>
    <property type="project" value="UniProtKB-ARBA"/>
</dbReference>
<dbReference type="InterPro" id="IPR000748">
    <property type="entry name" value="PsdUridine_synth_RsuA/RluB/E/F"/>
</dbReference>
<dbReference type="InterPro" id="IPR036986">
    <property type="entry name" value="S4_RNA-bd_sf"/>
</dbReference>
<keyword evidence="2 4" id="KW-0694">RNA-binding</keyword>
<evidence type="ECO:0000259" key="6">
    <source>
        <dbReference type="SMART" id="SM00363"/>
    </source>
</evidence>
<dbReference type="InterPro" id="IPR042092">
    <property type="entry name" value="PsdUridine_s_RsuA/RluB/E/F_cat"/>
</dbReference>
<dbReference type="Gene3D" id="3.30.70.580">
    <property type="entry name" value="Pseudouridine synthase I, catalytic domain, N-terminal subdomain"/>
    <property type="match status" value="1"/>
</dbReference>
<dbReference type="PANTHER" id="PTHR47683">
    <property type="entry name" value="PSEUDOURIDINE SYNTHASE FAMILY PROTEIN-RELATED"/>
    <property type="match status" value="1"/>
</dbReference>
<accession>A0A480AZC0</accession>
<dbReference type="InterPro" id="IPR002942">
    <property type="entry name" value="S4_RNA-bd"/>
</dbReference>
<reference evidence="7 8" key="1">
    <citation type="submission" date="2019-03" db="EMBL/GenBank/DDBJ databases">
        <title>Draft genome sequences of two Veillonella tobetsuensis clinical isolates from intraoperative bronchial fluids of elderly patients with pulmonary carcinoma.</title>
        <authorList>
            <person name="Akiyama T."/>
        </authorList>
    </citation>
    <scope>NUCLEOTIDE SEQUENCE [LARGE SCALE GENOMIC DNA]</scope>
    <source>
        <strain evidence="7 8">PAGU 1578</strain>
    </source>
</reference>
<dbReference type="GO" id="GO:0120159">
    <property type="term" value="F:rRNA pseudouridine synthase activity"/>
    <property type="evidence" value="ECO:0007669"/>
    <property type="project" value="UniProtKB-ARBA"/>
</dbReference>
<name>A0A480AZC0_9FIRM</name>
<dbReference type="SMART" id="SM00363">
    <property type="entry name" value="S4"/>
    <property type="match status" value="1"/>
</dbReference>
<evidence type="ECO:0000256" key="1">
    <source>
        <dbReference type="ARBA" id="ARBA00008348"/>
    </source>
</evidence>
<dbReference type="Gene3D" id="3.10.290.10">
    <property type="entry name" value="RNA-binding S4 domain"/>
    <property type="match status" value="1"/>
</dbReference>
<dbReference type="InterPro" id="IPR020103">
    <property type="entry name" value="PsdUridine_synth_cat_dom_sf"/>
</dbReference>
<dbReference type="SUPFAM" id="SSF55120">
    <property type="entry name" value="Pseudouridine synthase"/>
    <property type="match status" value="1"/>
</dbReference>